<sequence>MVTTVAETLQREVDTAMQEAARQRGGLRRHVTAACDRIRRRQALARAEALTPSFRADLLRRGRAIQKNRTRLLQTLKRFASVLPAGDLRERCGRPNVVVVLLAVQEALQVEEELAHLWQPLPSEEAWCEVCAALRDSGSRADVPSQPLVGSELREHQQQERLEAALEHLLVPSCTKAGTEEDEAAAEAASAPLGPWIALPCFCTVTHFCGHDQLHVVAAAAKSGGGGGGERGGAEDEDALHDAAAEAERSVSGDGRIAQMALDVAAAHLGSLGGQAGKEADERDLSGDYGDEEAMEEARLRVSLEVAARVTACRYAVESLAAGEDGILLDGVTTVTAAAPLAVPFTVLVLPPMEQIFFCIAYTVGAAILRDEQRERRASATTAETAIAVGGDNDVGGAGWKGALERWMRQEGSIGNASGAPVGPRLLQYLLDYVFSPAECESQRKGAAVLVQPSTARRWLGLALGTASEEEAAVDAMMARYMKRHRSP</sequence>
<protein>
    <submittedName>
        <fullName evidence="2">Uncharacterized protein</fullName>
    </submittedName>
</protein>
<dbReference type="RefSeq" id="XP_029234856.1">
    <property type="nucleotide sequence ID" value="XM_029385311.1"/>
</dbReference>
<dbReference type="Proteomes" id="UP000283634">
    <property type="component" value="Unassembled WGS sequence"/>
</dbReference>
<name>A0A3R7KPJ1_TRYRA</name>
<dbReference type="OrthoDB" id="251858at2759"/>
<reference evidence="2 3" key="1">
    <citation type="journal article" date="2018" name="BMC Genomics">
        <title>Genomic comparison of Trypanosoma conorhini and Trypanosoma rangeli to Trypanosoma cruzi strains of high and low virulence.</title>
        <authorList>
            <person name="Bradwell K.R."/>
            <person name="Koparde V.N."/>
            <person name="Matveyev A.V."/>
            <person name="Serrano M.G."/>
            <person name="Alves J.M."/>
            <person name="Parikh H."/>
            <person name="Huang B."/>
            <person name="Lee V."/>
            <person name="Espinosa-Alvarez O."/>
            <person name="Ortiz P.A."/>
            <person name="Costa-Martins A.G."/>
            <person name="Teixeira M.M."/>
            <person name="Buck G.A."/>
        </authorList>
    </citation>
    <scope>NUCLEOTIDE SEQUENCE [LARGE SCALE GENOMIC DNA]</scope>
    <source>
        <strain evidence="2 3">AM80</strain>
    </source>
</reference>
<accession>A0A3R7KPJ1</accession>
<dbReference type="AlphaFoldDB" id="A0A3R7KPJ1"/>
<evidence type="ECO:0000256" key="1">
    <source>
        <dbReference type="SAM" id="MobiDB-lite"/>
    </source>
</evidence>
<gene>
    <name evidence="2" type="ORF">TraAM80_08568</name>
</gene>
<keyword evidence="3" id="KW-1185">Reference proteome</keyword>
<feature type="region of interest" description="Disordered" evidence="1">
    <location>
        <begin position="221"/>
        <end position="245"/>
    </location>
</feature>
<dbReference type="GeneID" id="40332501"/>
<dbReference type="EMBL" id="MKGL01000431">
    <property type="protein sequence ID" value="RNE98834.1"/>
    <property type="molecule type" value="Genomic_DNA"/>
</dbReference>
<evidence type="ECO:0000313" key="3">
    <source>
        <dbReference type="Proteomes" id="UP000283634"/>
    </source>
</evidence>
<comment type="caution">
    <text evidence="2">The sequence shown here is derived from an EMBL/GenBank/DDBJ whole genome shotgun (WGS) entry which is preliminary data.</text>
</comment>
<dbReference type="OMA" id="FYCIAYT"/>
<evidence type="ECO:0000313" key="2">
    <source>
        <dbReference type="EMBL" id="RNE98834.1"/>
    </source>
</evidence>
<dbReference type="VEuPathDB" id="TriTrypDB:TRSC58_03916"/>
<proteinExistence type="predicted"/>
<organism evidence="2 3">
    <name type="scientific">Trypanosoma rangeli</name>
    <dbReference type="NCBI Taxonomy" id="5698"/>
    <lineage>
        <taxon>Eukaryota</taxon>
        <taxon>Discoba</taxon>
        <taxon>Euglenozoa</taxon>
        <taxon>Kinetoplastea</taxon>
        <taxon>Metakinetoplastina</taxon>
        <taxon>Trypanosomatida</taxon>
        <taxon>Trypanosomatidae</taxon>
        <taxon>Trypanosoma</taxon>
        <taxon>Herpetosoma</taxon>
    </lineage>
</organism>